<dbReference type="OMA" id="YHYTHVI"/>
<name>A0A9R0X180_TRITD</name>
<evidence type="ECO:0000313" key="1">
    <source>
        <dbReference type="EMBL" id="VAI28191.1"/>
    </source>
</evidence>
<accession>A0A9R0X180</accession>
<dbReference type="Proteomes" id="UP000324705">
    <property type="component" value="Chromosome 5B"/>
</dbReference>
<dbReference type="AlphaFoldDB" id="A0A9R0X180"/>
<organism evidence="1 2">
    <name type="scientific">Triticum turgidum subsp. durum</name>
    <name type="common">Durum wheat</name>
    <name type="synonym">Triticum durum</name>
    <dbReference type="NCBI Taxonomy" id="4567"/>
    <lineage>
        <taxon>Eukaryota</taxon>
        <taxon>Viridiplantae</taxon>
        <taxon>Streptophyta</taxon>
        <taxon>Embryophyta</taxon>
        <taxon>Tracheophyta</taxon>
        <taxon>Spermatophyta</taxon>
        <taxon>Magnoliopsida</taxon>
        <taxon>Liliopsida</taxon>
        <taxon>Poales</taxon>
        <taxon>Poaceae</taxon>
        <taxon>BOP clade</taxon>
        <taxon>Pooideae</taxon>
        <taxon>Triticodae</taxon>
        <taxon>Triticeae</taxon>
        <taxon>Triticinae</taxon>
        <taxon>Triticum</taxon>
    </lineage>
</organism>
<keyword evidence="2" id="KW-1185">Reference proteome</keyword>
<proteinExistence type="predicted"/>
<sequence length="210" mass="23872">MGSKLGSTSSRTRTPEPREDDYLIVIPYSHIFGLMLEALKLPPTIYHHKIRPGGKAGVTFTFNSSLEQLDGLLVSTSISGMVSHTYEDAEDSAAIKAIRYMENTRGKEIRDYHYTHVIMLQNQVRHLVTWLLEGNETIKKLCKGWYYAVRYMSSYSDQIQNSTTARHLRGQANTKGIMKSALAGIEELTQRLHYIGVKSEERLITIKDSF</sequence>
<gene>
    <name evidence="1" type="ORF">TRITD_5Bv1G038460</name>
</gene>
<protein>
    <submittedName>
        <fullName evidence="1">Uncharacterized protein</fullName>
    </submittedName>
</protein>
<reference evidence="1 2" key="1">
    <citation type="submission" date="2017-09" db="EMBL/GenBank/DDBJ databases">
        <authorList>
            <consortium name="International Durum Wheat Genome Sequencing Consortium (IDWGSC)"/>
            <person name="Milanesi L."/>
        </authorList>
    </citation>
    <scope>NUCLEOTIDE SEQUENCE [LARGE SCALE GENOMIC DNA]</scope>
    <source>
        <strain evidence="2">cv. Svevo</strain>
    </source>
</reference>
<dbReference type="Gramene" id="TRITD5Bv1G038460.1">
    <property type="protein sequence ID" value="TRITD5Bv1G038460.1"/>
    <property type="gene ID" value="TRITD5Bv1G038460"/>
</dbReference>
<dbReference type="EMBL" id="LT934120">
    <property type="protein sequence ID" value="VAI28191.1"/>
    <property type="molecule type" value="Genomic_DNA"/>
</dbReference>
<evidence type="ECO:0000313" key="2">
    <source>
        <dbReference type="Proteomes" id="UP000324705"/>
    </source>
</evidence>